<dbReference type="Proteomes" id="UP001458880">
    <property type="component" value="Unassembled WGS sequence"/>
</dbReference>
<evidence type="ECO:0000313" key="1">
    <source>
        <dbReference type="EMBL" id="KAK9695924.1"/>
    </source>
</evidence>
<comment type="caution">
    <text evidence="1">The sequence shown here is derived from an EMBL/GenBank/DDBJ whole genome shotgun (WGS) entry which is preliminary data.</text>
</comment>
<protein>
    <submittedName>
        <fullName evidence="1">Uncharacterized protein</fullName>
    </submittedName>
</protein>
<name>A0AAW1IZJ7_POPJA</name>
<proteinExistence type="predicted"/>
<dbReference type="EMBL" id="JASPKY010000466">
    <property type="protein sequence ID" value="KAK9695924.1"/>
    <property type="molecule type" value="Genomic_DNA"/>
</dbReference>
<accession>A0AAW1IZJ7</accession>
<dbReference type="AlphaFoldDB" id="A0AAW1IZJ7"/>
<organism evidence="1 2">
    <name type="scientific">Popillia japonica</name>
    <name type="common">Japanese beetle</name>
    <dbReference type="NCBI Taxonomy" id="7064"/>
    <lineage>
        <taxon>Eukaryota</taxon>
        <taxon>Metazoa</taxon>
        <taxon>Ecdysozoa</taxon>
        <taxon>Arthropoda</taxon>
        <taxon>Hexapoda</taxon>
        <taxon>Insecta</taxon>
        <taxon>Pterygota</taxon>
        <taxon>Neoptera</taxon>
        <taxon>Endopterygota</taxon>
        <taxon>Coleoptera</taxon>
        <taxon>Polyphaga</taxon>
        <taxon>Scarabaeiformia</taxon>
        <taxon>Scarabaeidae</taxon>
        <taxon>Rutelinae</taxon>
        <taxon>Popillia</taxon>
    </lineage>
</organism>
<gene>
    <name evidence="1" type="ORF">QE152_g32239</name>
</gene>
<keyword evidence="2" id="KW-1185">Reference proteome</keyword>
<evidence type="ECO:0000313" key="2">
    <source>
        <dbReference type="Proteomes" id="UP001458880"/>
    </source>
</evidence>
<reference evidence="1 2" key="1">
    <citation type="journal article" date="2024" name="BMC Genomics">
        <title>De novo assembly and annotation of Popillia japonica's genome with initial clues to its potential as an invasive pest.</title>
        <authorList>
            <person name="Cucini C."/>
            <person name="Boschi S."/>
            <person name="Funari R."/>
            <person name="Cardaioli E."/>
            <person name="Iannotti N."/>
            <person name="Marturano G."/>
            <person name="Paoli F."/>
            <person name="Bruttini M."/>
            <person name="Carapelli A."/>
            <person name="Frati F."/>
            <person name="Nardi F."/>
        </authorList>
    </citation>
    <scope>NUCLEOTIDE SEQUENCE [LARGE SCALE GENOMIC DNA]</scope>
    <source>
        <strain evidence="1">DMR45628</strain>
    </source>
</reference>
<sequence>MPVTVPRAINSRFPTLSRRRRSRPTTEMFEVVSPGWGTTWRSTPDVGSYMLHVLGHAVHRTVTRFLQD</sequence>